<comment type="caution">
    <text evidence="1">The sequence shown here is derived from an EMBL/GenBank/DDBJ whole genome shotgun (WGS) entry which is preliminary data.</text>
</comment>
<name>A0A5J4PZJ5_9ZZZZ</name>
<dbReference type="AlphaFoldDB" id="A0A5J4PZJ5"/>
<evidence type="ECO:0000313" key="1">
    <source>
        <dbReference type="EMBL" id="KAA6314281.1"/>
    </source>
</evidence>
<feature type="non-terminal residue" evidence="1">
    <location>
        <position position="475"/>
    </location>
</feature>
<proteinExistence type="predicted"/>
<feature type="non-terminal residue" evidence="1">
    <location>
        <position position="1"/>
    </location>
</feature>
<sequence length="475" mass="51461">RTRFEVLEGKFQSAMQSITYTLTDEDNFLTNAVFKDNMACWERESDIKLFSIGDVPLDLVSGFYSLKDTVADVVSYDGRFMLRLKRNSVLQRNEFITKPQEGSMLYLSIKCHCEADGQLTAGFINTELYLSKPIPAAEGYQMIETSASWDGTGDFTLGFTGDIYIEQLTLTNHPLEDYEKKVYSLFEQTDEHILALVGSIETLGNRVTTNEAYLEITAQAISAVVTRVTTTEIAINGIQSTINSAGWITTADGNTLWAKIETVNALGNRITTAESSLTVNANAITAVATRMSTAEGKITGMQSTINSAGWITTADGNTLWAKIETVNALGNRVTAAESSLTVNANAISAVVTRVTTTENYITGIQNTINTAGWITTADGNQLWATITTVNALDNRVTAAESSLTVNANAISAVVMRVNTTESDIDSIKNTIDSSGWITTSAGNQLWAKKSLENGSEIISLINQDASSVTIDAEKI</sequence>
<organism evidence="1">
    <name type="scientific">termite gut metagenome</name>
    <dbReference type="NCBI Taxonomy" id="433724"/>
    <lineage>
        <taxon>unclassified sequences</taxon>
        <taxon>metagenomes</taxon>
        <taxon>organismal metagenomes</taxon>
    </lineage>
</organism>
<protein>
    <submittedName>
        <fullName evidence="1">Uncharacterized protein</fullName>
    </submittedName>
</protein>
<dbReference type="EMBL" id="SNRY01005714">
    <property type="protein sequence ID" value="KAA6314281.1"/>
    <property type="molecule type" value="Genomic_DNA"/>
</dbReference>
<dbReference type="Gene3D" id="1.20.5.340">
    <property type="match status" value="2"/>
</dbReference>
<reference evidence="1" key="1">
    <citation type="submission" date="2019-03" db="EMBL/GenBank/DDBJ databases">
        <title>Single cell metagenomics reveals metabolic interactions within the superorganism composed of flagellate Streblomastix strix and complex community of Bacteroidetes bacteria on its surface.</title>
        <authorList>
            <person name="Treitli S.C."/>
            <person name="Kolisko M."/>
            <person name="Husnik F."/>
            <person name="Keeling P."/>
            <person name="Hampl V."/>
        </authorList>
    </citation>
    <scope>NUCLEOTIDE SEQUENCE</scope>
    <source>
        <strain evidence="1">STM</strain>
    </source>
</reference>
<gene>
    <name evidence="1" type="ORF">EZS27_035083</name>
</gene>
<accession>A0A5J4PZJ5</accession>